<dbReference type="RefSeq" id="WP_108577557.1">
    <property type="nucleotide sequence ID" value="NZ_CP026952.1"/>
</dbReference>
<protein>
    <submittedName>
        <fullName evidence="1">HNH endonuclease</fullName>
    </submittedName>
</protein>
<reference evidence="2" key="1">
    <citation type="submission" date="2018-01" db="EMBL/GenBank/DDBJ databases">
        <authorList>
            <person name="Li J."/>
        </authorList>
    </citation>
    <scope>NUCLEOTIDE SEQUENCE [LARGE SCALE GENOMIC DNA]</scope>
    <source>
        <strain evidence="2">592</strain>
    </source>
</reference>
<name>A0A2S0WKV5_9ACTN</name>
<keyword evidence="2" id="KW-1185">Reference proteome</keyword>
<gene>
    <name evidence="1" type="ORF">C3E78_06695</name>
</gene>
<dbReference type="Proteomes" id="UP000244384">
    <property type="component" value="Chromosome"/>
</dbReference>
<keyword evidence="1" id="KW-0255">Endonuclease</keyword>
<dbReference type="AlphaFoldDB" id="A0A2S0WKV5"/>
<organism evidence="1 2">
    <name type="scientific">Aeromicrobium chenweiae</name>
    <dbReference type="NCBI Taxonomy" id="2079793"/>
    <lineage>
        <taxon>Bacteria</taxon>
        <taxon>Bacillati</taxon>
        <taxon>Actinomycetota</taxon>
        <taxon>Actinomycetes</taxon>
        <taxon>Propionibacteriales</taxon>
        <taxon>Nocardioidaceae</taxon>
        <taxon>Aeromicrobium</taxon>
    </lineage>
</organism>
<dbReference type="OrthoDB" id="3778721at2"/>
<proteinExistence type="predicted"/>
<evidence type="ECO:0000313" key="1">
    <source>
        <dbReference type="EMBL" id="AWB91912.1"/>
    </source>
</evidence>
<dbReference type="Gene3D" id="1.10.30.50">
    <property type="match status" value="1"/>
</dbReference>
<dbReference type="CDD" id="cd00085">
    <property type="entry name" value="HNHc"/>
    <property type="match status" value="1"/>
</dbReference>
<accession>A0A5F2ET08</accession>
<accession>A0A2S0WKV5</accession>
<dbReference type="InterPro" id="IPR003870">
    <property type="entry name" value="DUF222"/>
</dbReference>
<dbReference type="GO" id="GO:0004519">
    <property type="term" value="F:endonuclease activity"/>
    <property type="evidence" value="ECO:0007669"/>
    <property type="project" value="UniProtKB-KW"/>
</dbReference>
<keyword evidence="1" id="KW-0540">Nuclease</keyword>
<dbReference type="InterPro" id="IPR003615">
    <property type="entry name" value="HNH_nuc"/>
</dbReference>
<evidence type="ECO:0000313" key="2">
    <source>
        <dbReference type="Proteomes" id="UP000244384"/>
    </source>
</evidence>
<keyword evidence="1" id="KW-0378">Hydrolase</keyword>
<sequence>MATSAAPTTEELSDVVRWQARAEAYTLTRMLDYRDAEMARTASIESSLRRKIERSAIALTIGEATGMSEVQIQLRLSIADRVREKTPQVWEAFVDGLIDFSRVRDISTAIEKLHREESVARLENRVIGYAADHTGTELRQWLRRFVQRVEADLAVERADAARKDRHVAVAHGDDSMSWLNAYLPSHEAAAIEARLRKEARKTAADDDDRTVAQREADLLVAWCTDSDAATSAIDANIAVTVAADVLAGAAPGFAESTDGCWAVPAPWLADVIATGGSFWHRIIVDPVRDDVLAHEYVGRFAPDTLAVALQFLHGVCQAPGCMVPAERCDLDHRIPHPVGRTTGDNMGPLCRRHHNLKGHGLLHWSTSPPGKPIVIELYPPTPTIEMEYVAA</sequence>
<dbReference type="EMBL" id="CP026952">
    <property type="protein sequence ID" value="AWB91912.1"/>
    <property type="molecule type" value="Genomic_DNA"/>
</dbReference>
<dbReference type="Pfam" id="PF02720">
    <property type="entry name" value="DUF222"/>
    <property type="match status" value="1"/>
</dbReference>
<dbReference type="KEGG" id="aez:C3E78_06695"/>